<protein>
    <submittedName>
        <fullName evidence="2">Uncharacterized protein</fullName>
    </submittedName>
</protein>
<feature type="compositionally biased region" description="Acidic residues" evidence="1">
    <location>
        <begin position="51"/>
        <end position="74"/>
    </location>
</feature>
<dbReference type="EMBL" id="SPLM01000001">
    <property type="protein sequence ID" value="TMW69806.1"/>
    <property type="molecule type" value="Genomic_DNA"/>
</dbReference>
<accession>A0A8K1CWC2</accession>
<evidence type="ECO:0000313" key="3">
    <source>
        <dbReference type="Proteomes" id="UP000794436"/>
    </source>
</evidence>
<feature type="compositionally biased region" description="Low complexity" evidence="1">
    <location>
        <begin position="200"/>
        <end position="209"/>
    </location>
</feature>
<organism evidence="2 3">
    <name type="scientific">Pythium oligandrum</name>
    <name type="common">Mycoparasitic fungus</name>
    <dbReference type="NCBI Taxonomy" id="41045"/>
    <lineage>
        <taxon>Eukaryota</taxon>
        <taxon>Sar</taxon>
        <taxon>Stramenopiles</taxon>
        <taxon>Oomycota</taxon>
        <taxon>Peronosporomycetes</taxon>
        <taxon>Pythiales</taxon>
        <taxon>Pythiaceae</taxon>
        <taxon>Pythium</taxon>
    </lineage>
</organism>
<proteinExistence type="predicted"/>
<name>A0A8K1CWC2_PYTOL</name>
<reference evidence="2" key="1">
    <citation type="submission" date="2019-03" db="EMBL/GenBank/DDBJ databases">
        <title>Long read genome sequence of the mycoparasitic Pythium oligandrum ATCC 38472 isolated from sugarbeet rhizosphere.</title>
        <authorList>
            <person name="Gaulin E."/>
        </authorList>
    </citation>
    <scope>NUCLEOTIDE SEQUENCE</scope>
    <source>
        <strain evidence="2">ATCC 38472_TT</strain>
    </source>
</reference>
<feature type="region of interest" description="Disordered" evidence="1">
    <location>
        <begin position="174"/>
        <end position="294"/>
    </location>
</feature>
<gene>
    <name evidence="2" type="ORF">Poli38472_001962</name>
</gene>
<evidence type="ECO:0000256" key="1">
    <source>
        <dbReference type="SAM" id="MobiDB-lite"/>
    </source>
</evidence>
<evidence type="ECO:0000313" key="2">
    <source>
        <dbReference type="EMBL" id="TMW69806.1"/>
    </source>
</evidence>
<sequence>MSAVELPYVASARSTSSSSSSLSMRRSLHSARSAASHVSSRSLRNNAYNGSEEEEDDEEEYDEEGEEGYQDGEEPHEASGGLWDEVEYFLNKPPPSFAAFAKEDTKPSGNNVLPTLRRERKPVAPSGNQQSSGGKACRPAVRTQATNGAGIKAIDPKLLQEAFAYAEKIQKLNFEDDEEDEQQNEAAASRQRSLLHRDASGSSSSTSGGPRIPVDMLKKQGSMPRTKSREGADQAKKKKTKSASAYGVSVKPQKKKSERALNPTKDSSQWDSDMNGDGGNARKGSAAGSLDPQTVQSLVSNFQNGTTLDELRRELAAAQQSMAMSRQVIQEAAKSFFQTRKS</sequence>
<feature type="region of interest" description="Disordered" evidence="1">
    <location>
        <begin position="1"/>
        <end position="141"/>
    </location>
</feature>
<keyword evidence="3" id="KW-1185">Reference proteome</keyword>
<dbReference type="OrthoDB" id="77618at2759"/>
<dbReference type="AlphaFoldDB" id="A0A8K1CWC2"/>
<dbReference type="Proteomes" id="UP000794436">
    <property type="component" value="Unassembled WGS sequence"/>
</dbReference>
<feature type="compositionally biased region" description="Low complexity" evidence="1">
    <location>
        <begin position="10"/>
        <end position="44"/>
    </location>
</feature>
<comment type="caution">
    <text evidence="2">The sequence shown here is derived from an EMBL/GenBank/DDBJ whole genome shotgun (WGS) entry which is preliminary data.</text>
</comment>